<sequence>MAEVICYKKSYSCSLYGLIKYHQMRGEQPLFLLLNNTVLDIHSIQCSKKQKEKSLYALESPDCFFQLLESLSTSHHTT</sequence>
<dbReference type="AlphaFoldDB" id="A0A5N6K5R7"/>
<evidence type="ECO:0000313" key="1">
    <source>
        <dbReference type="EMBL" id="KAB8297919.1"/>
    </source>
</evidence>
<name>A0A5N6K5R7_MONLA</name>
<reference evidence="1 2" key="1">
    <citation type="submission" date="2019-06" db="EMBL/GenBank/DDBJ databases">
        <title>Genome Sequence of the Brown Rot Fungal Pathogen Monilinia laxa.</title>
        <authorList>
            <person name="De Miccolis Angelini R.M."/>
            <person name="Landi L."/>
            <person name="Abate D."/>
            <person name="Pollastro S."/>
            <person name="Romanazzi G."/>
            <person name="Faretra F."/>
        </authorList>
    </citation>
    <scope>NUCLEOTIDE SEQUENCE [LARGE SCALE GENOMIC DNA]</scope>
    <source>
        <strain evidence="1 2">Mlax316</strain>
    </source>
</reference>
<organism evidence="1 2">
    <name type="scientific">Monilinia laxa</name>
    <name type="common">Brown rot fungus</name>
    <name type="synonym">Sclerotinia laxa</name>
    <dbReference type="NCBI Taxonomy" id="61186"/>
    <lineage>
        <taxon>Eukaryota</taxon>
        <taxon>Fungi</taxon>
        <taxon>Dikarya</taxon>
        <taxon>Ascomycota</taxon>
        <taxon>Pezizomycotina</taxon>
        <taxon>Leotiomycetes</taxon>
        <taxon>Helotiales</taxon>
        <taxon>Sclerotiniaceae</taxon>
        <taxon>Monilinia</taxon>
    </lineage>
</organism>
<proteinExistence type="predicted"/>
<comment type="caution">
    <text evidence="1">The sequence shown here is derived from an EMBL/GenBank/DDBJ whole genome shotgun (WGS) entry which is preliminary data.</text>
</comment>
<gene>
    <name evidence="1" type="ORF">EYC80_001702</name>
</gene>
<keyword evidence="2" id="KW-1185">Reference proteome</keyword>
<accession>A0A5N6K5R7</accession>
<dbReference type="EMBL" id="VIGI01000007">
    <property type="protein sequence ID" value="KAB8297919.1"/>
    <property type="molecule type" value="Genomic_DNA"/>
</dbReference>
<dbReference type="Proteomes" id="UP000326757">
    <property type="component" value="Unassembled WGS sequence"/>
</dbReference>
<evidence type="ECO:0000313" key="2">
    <source>
        <dbReference type="Proteomes" id="UP000326757"/>
    </source>
</evidence>
<protein>
    <submittedName>
        <fullName evidence="1">Uncharacterized protein</fullName>
    </submittedName>
</protein>